<keyword evidence="1" id="KW-0805">Transcription regulation</keyword>
<dbReference type="GO" id="GO:0003700">
    <property type="term" value="F:DNA-binding transcription factor activity"/>
    <property type="evidence" value="ECO:0007669"/>
    <property type="project" value="TreeGrafter"/>
</dbReference>
<dbReference type="EMBL" id="CP033367">
    <property type="protein sequence ID" value="QKD02556.1"/>
    <property type="molecule type" value="Genomic_DNA"/>
</dbReference>
<gene>
    <name evidence="6" type="ORF">EB235_14475</name>
</gene>
<dbReference type="InterPro" id="IPR036388">
    <property type="entry name" value="WH-like_DNA-bd_sf"/>
</dbReference>
<dbReference type="Proteomes" id="UP000503017">
    <property type="component" value="Chromosome"/>
</dbReference>
<dbReference type="Gene3D" id="3.30.450.40">
    <property type="match status" value="1"/>
</dbReference>
<dbReference type="InterPro" id="IPR005471">
    <property type="entry name" value="Tscrpt_reg_IclR_N"/>
</dbReference>
<dbReference type="RefSeq" id="WP_027030337.1">
    <property type="nucleotide sequence ID" value="NZ_CP033367.1"/>
</dbReference>
<dbReference type="PANTHER" id="PTHR30136:SF24">
    <property type="entry name" value="HTH-TYPE TRANSCRIPTIONAL REPRESSOR ALLR"/>
    <property type="match status" value="1"/>
</dbReference>
<dbReference type="InterPro" id="IPR029016">
    <property type="entry name" value="GAF-like_dom_sf"/>
</dbReference>
<evidence type="ECO:0000259" key="5">
    <source>
        <dbReference type="PROSITE" id="PS51078"/>
    </source>
</evidence>
<evidence type="ECO:0000256" key="1">
    <source>
        <dbReference type="ARBA" id="ARBA00023015"/>
    </source>
</evidence>
<dbReference type="GO" id="GO:0003677">
    <property type="term" value="F:DNA binding"/>
    <property type="evidence" value="ECO:0007669"/>
    <property type="project" value="UniProtKB-KW"/>
</dbReference>
<protein>
    <submittedName>
        <fullName evidence="6">IclR family transcriptional regulator</fullName>
    </submittedName>
</protein>
<dbReference type="Pfam" id="PF09339">
    <property type="entry name" value="HTH_IclR"/>
    <property type="match status" value="1"/>
</dbReference>
<dbReference type="SUPFAM" id="SSF55781">
    <property type="entry name" value="GAF domain-like"/>
    <property type="match status" value="1"/>
</dbReference>
<dbReference type="GO" id="GO:0045892">
    <property type="term" value="P:negative regulation of DNA-templated transcription"/>
    <property type="evidence" value="ECO:0007669"/>
    <property type="project" value="TreeGrafter"/>
</dbReference>
<dbReference type="AlphaFoldDB" id="A0A6M7WLU1"/>
<accession>A0A6M7WLU1</accession>
<organism evidence="6 7">
    <name type="scientific">Mesorhizobium loti R88b</name>
    <dbReference type="NCBI Taxonomy" id="935548"/>
    <lineage>
        <taxon>Bacteria</taxon>
        <taxon>Pseudomonadati</taxon>
        <taxon>Pseudomonadota</taxon>
        <taxon>Alphaproteobacteria</taxon>
        <taxon>Hyphomicrobiales</taxon>
        <taxon>Phyllobacteriaceae</taxon>
        <taxon>Mesorhizobium</taxon>
    </lineage>
</organism>
<evidence type="ECO:0000259" key="4">
    <source>
        <dbReference type="PROSITE" id="PS51077"/>
    </source>
</evidence>
<dbReference type="PROSITE" id="PS51078">
    <property type="entry name" value="ICLR_ED"/>
    <property type="match status" value="1"/>
</dbReference>
<feature type="domain" description="IclR-ED" evidence="5">
    <location>
        <begin position="64"/>
        <end position="246"/>
    </location>
</feature>
<keyword evidence="2" id="KW-0238">DNA-binding</keyword>
<sequence length="258" mass="27580">MSTVGKAISLLELFTPKEPEIGLSDIARKSGLDKATARRLLVALAEHRLIEQEPLSRRYRLGAGLSRLARMRDAHLPFVRVAAPIVRELALETGETVHLSEFSAGALLTVHVELSARANRVSVDVGQILPLHGTASGIAFLAFSRPETVEVYFGKPLAAFTAHTVTSRDAVMAAVRLAATRGYSRSAQGYEEGVHSVAAPILGSDGFPVGTLAIASPLSRIDDAIAERQGEAAREAGAKISAHLTGEQWHASLPLRQR</sequence>
<dbReference type="InterPro" id="IPR014757">
    <property type="entry name" value="Tscrpt_reg_IclR_C"/>
</dbReference>
<dbReference type="SMART" id="SM00346">
    <property type="entry name" value="HTH_ICLR"/>
    <property type="match status" value="1"/>
</dbReference>
<reference evidence="6 7" key="1">
    <citation type="submission" date="2018-10" db="EMBL/GenBank/DDBJ databases">
        <authorList>
            <person name="Perry B.J."/>
            <person name="Sullivan J.T."/>
            <person name="Murphy R.J.T."/>
            <person name="Ramsay J.P."/>
            <person name="Ronson C.W."/>
        </authorList>
    </citation>
    <scope>NUCLEOTIDE SEQUENCE [LARGE SCALE GENOMIC DNA]</scope>
    <source>
        <strain evidence="6 7">R88b</strain>
    </source>
</reference>
<evidence type="ECO:0000313" key="6">
    <source>
        <dbReference type="EMBL" id="QKD02556.1"/>
    </source>
</evidence>
<dbReference type="InterPro" id="IPR036390">
    <property type="entry name" value="WH_DNA-bd_sf"/>
</dbReference>
<dbReference type="InterPro" id="IPR050707">
    <property type="entry name" value="HTH_MetabolicPath_Reg"/>
</dbReference>
<keyword evidence="3" id="KW-0804">Transcription</keyword>
<dbReference type="Gene3D" id="1.10.10.10">
    <property type="entry name" value="Winged helix-like DNA-binding domain superfamily/Winged helix DNA-binding domain"/>
    <property type="match status" value="1"/>
</dbReference>
<dbReference type="PANTHER" id="PTHR30136">
    <property type="entry name" value="HELIX-TURN-HELIX TRANSCRIPTIONAL REGULATOR, ICLR FAMILY"/>
    <property type="match status" value="1"/>
</dbReference>
<evidence type="ECO:0000313" key="7">
    <source>
        <dbReference type="Proteomes" id="UP000503017"/>
    </source>
</evidence>
<evidence type="ECO:0000256" key="2">
    <source>
        <dbReference type="ARBA" id="ARBA00023125"/>
    </source>
</evidence>
<feature type="domain" description="HTH iclR-type" evidence="4">
    <location>
        <begin position="1"/>
        <end position="63"/>
    </location>
</feature>
<evidence type="ECO:0000256" key="3">
    <source>
        <dbReference type="ARBA" id="ARBA00023163"/>
    </source>
</evidence>
<dbReference type="PROSITE" id="PS51077">
    <property type="entry name" value="HTH_ICLR"/>
    <property type="match status" value="1"/>
</dbReference>
<dbReference type="SUPFAM" id="SSF46785">
    <property type="entry name" value="Winged helix' DNA-binding domain"/>
    <property type="match status" value="1"/>
</dbReference>
<dbReference type="Pfam" id="PF01614">
    <property type="entry name" value="IclR_C"/>
    <property type="match status" value="1"/>
</dbReference>
<name>A0A6M7WLU1_RHILI</name>
<proteinExistence type="predicted"/>